<organism evidence="1">
    <name type="scientific">Oryza punctata</name>
    <name type="common">Red rice</name>
    <dbReference type="NCBI Taxonomy" id="4537"/>
    <lineage>
        <taxon>Eukaryota</taxon>
        <taxon>Viridiplantae</taxon>
        <taxon>Streptophyta</taxon>
        <taxon>Embryophyta</taxon>
        <taxon>Tracheophyta</taxon>
        <taxon>Spermatophyta</taxon>
        <taxon>Magnoliopsida</taxon>
        <taxon>Liliopsida</taxon>
        <taxon>Poales</taxon>
        <taxon>Poaceae</taxon>
        <taxon>BOP clade</taxon>
        <taxon>Oryzoideae</taxon>
        <taxon>Oryzeae</taxon>
        <taxon>Oryzinae</taxon>
        <taxon>Oryza</taxon>
    </lineage>
</organism>
<sequence length="65" mass="7121">MKREGRKEGTGCGASRWYWYSERQQFGYCLGVWVIVGEAIGDGGGNSKVTATTVLPVPVPSPFPW</sequence>
<accession>A0A0E0M8U7</accession>
<name>A0A0E0M8U7_ORYPU</name>
<proteinExistence type="predicted"/>
<reference evidence="1" key="2">
    <citation type="submission" date="2018-05" db="EMBL/GenBank/DDBJ databases">
        <title>OpunRS2 (Oryza punctata Reference Sequence Version 2).</title>
        <authorList>
            <person name="Zhang J."/>
            <person name="Kudrna D."/>
            <person name="Lee S."/>
            <person name="Talag J."/>
            <person name="Welchert J."/>
            <person name="Wing R.A."/>
        </authorList>
    </citation>
    <scope>NUCLEOTIDE SEQUENCE [LARGE SCALE GENOMIC DNA]</scope>
</reference>
<protein>
    <submittedName>
        <fullName evidence="1">Uncharacterized protein</fullName>
    </submittedName>
</protein>
<evidence type="ECO:0000313" key="2">
    <source>
        <dbReference type="Proteomes" id="UP000026962"/>
    </source>
</evidence>
<keyword evidence="2" id="KW-1185">Reference proteome</keyword>
<dbReference type="Gramene" id="OPUNC10G11830.1">
    <property type="protein sequence ID" value="OPUNC10G11830.1"/>
    <property type="gene ID" value="OPUNC10G11830"/>
</dbReference>
<dbReference type="HOGENOM" id="CLU_2853674_0_0_1"/>
<dbReference type="AlphaFoldDB" id="A0A0E0M8U7"/>
<dbReference type="Proteomes" id="UP000026962">
    <property type="component" value="Chromosome 10"/>
</dbReference>
<dbReference type="EnsemblPlants" id="OPUNC10G11830.1">
    <property type="protein sequence ID" value="OPUNC10G11830.1"/>
    <property type="gene ID" value="OPUNC10G11830"/>
</dbReference>
<reference evidence="1" key="1">
    <citation type="submission" date="2015-04" db="UniProtKB">
        <authorList>
            <consortium name="EnsemblPlants"/>
        </authorList>
    </citation>
    <scope>IDENTIFICATION</scope>
</reference>
<evidence type="ECO:0000313" key="1">
    <source>
        <dbReference type="EnsemblPlants" id="OPUNC10G11830.1"/>
    </source>
</evidence>